<dbReference type="EMBL" id="JBHTLT010000113">
    <property type="protein sequence ID" value="MFD1206130.1"/>
    <property type="molecule type" value="Genomic_DNA"/>
</dbReference>
<gene>
    <name evidence="1" type="ORF">ACFQ38_13610</name>
</gene>
<evidence type="ECO:0000313" key="2">
    <source>
        <dbReference type="Proteomes" id="UP001597231"/>
    </source>
</evidence>
<dbReference type="Proteomes" id="UP001597231">
    <property type="component" value="Unassembled WGS sequence"/>
</dbReference>
<reference evidence="2" key="1">
    <citation type="journal article" date="2019" name="Int. J. Syst. Evol. Microbiol.">
        <title>The Global Catalogue of Microorganisms (GCM) 10K type strain sequencing project: providing services to taxonomists for standard genome sequencing and annotation.</title>
        <authorList>
            <consortium name="The Broad Institute Genomics Platform"/>
            <consortium name="The Broad Institute Genome Sequencing Center for Infectious Disease"/>
            <person name="Wu L."/>
            <person name="Ma J."/>
        </authorList>
    </citation>
    <scope>NUCLEOTIDE SEQUENCE [LARGE SCALE GENOMIC DNA]</scope>
    <source>
        <strain evidence="2">CCUG 53915</strain>
    </source>
</reference>
<evidence type="ECO:0000313" key="1">
    <source>
        <dbReference type="EMBL" id="MFD1206130.1"/>
    </source>
</evidence>
<evidence type="ECO:0008006" key="3">
    <source>
        <dbReference type="Google" id="ProtNLM"/>
    </source>
</evidence>
<accession>A0ABW3TZK8</accession>
<keyword evidence="2" id="KW-1185">Reference proteome</keyword>
<dbReference type="RefSeq" id="WP_381481531.1">
    <property type="nucleotide sequence ID" value="NZ_JBHTLT010000113.1"/>
</dbReference>
<comment type="caution">
    <text evidence="1">The sequence shown here is derived from an EMBL/GenBank/DDBJ whole genome shotgun (WGS) entry which is preliminary data.</text>
</comment>
<name>A0ABW3TZK8_9BACL</name>
<proteinExistence type="predicted"/>
<organism evidence="1 2">
    <name type="scientific">Sporosarcina contaminans</name>
    <dbReference type="NCBI Taxonomy" id="633403"/>
    <lineage>
        <taxon>Bacteria</taxon>
        <taxon>Bacillati</taxon>
        <taxon>Bacillota</taxon>
        <taxon>Bacilli</taxon>
        <taxon>Bacillales</taxon>
        <taxon>Caryophanaceae</taxon>
        <taxon>Sporosarcina</taxon>
    </lineage>
</organism>
<sequence>MLLQTQTKGKYFSFMTERKQFKKKPAPFKFKPFSIKQKQVLTWWREDSPVNDMDGIICDGSVRAGKTVVMFPWM</sequence>
<protein>
    <recommendedName>
        <fullName evidence="3">Terminase</fullName>
    </recommendedName>
</protein>